<organism evidence="2 3">
    <name type="scientific">Austropuccinia psidii MF-1</name>
    <dbReference type="NCBI Taxonomy" id="1389203"/>
    <lineage>
        <taxon>Eukaryota</taxon>
        <taxon>Fungi</taxon>
        <taxon>Dikarya</taxon>
        <taxon>Basidiomycota</taxon>
        <taxon>Pucciniomycotina</taxon>
        <taxon>Pucciniomycetes</taxon>
        <taxon>Pucciniales</taxon>
        <taxon>Sphaerophragmiaceae</taxon>
        <taxon>Austropuccinia</taxon>
    </lineage>
</organism>
<evidence type="ECO:0000313" key="2">
    <source>
        <dbReference type="EMBL" id="MBW0520560.1"/>
    </source>
</evidence>
<dbReference type="AlphaFoldDB" id="A0A9Q3ED25"/>
<dbReference type="OrthoDB" id="2504984at2759"/>
<sequence length="129" mass="15291">MTQLEKLKSLSKPQMGGVTNNQLNNQQFKPRNKLPPLSQRHVPYSPTQNIPKPYVKCYYFLEERHSVNRYNYLLEDQNRKWVSRQGGGFLCPNWQIVPTDGKISPKRLVEEFSREQEELTKKRKENEAK</sequence>
<dbReference type="EMBL" id="AVOT02028173">
    <property type="protein sequence ID" value="MBW0520560.1"/>
    <property type="molecule type" value="Genomic_DNA"/>
</dbReference>
<feature type="region of interest" description="Disordered" evidence="1">
    <location>
        <begin position="1"/>
        <end position="46"/>
    </location>
</feature>
<feature type="compositionally biased region" description="Polar residues" evidence="1">
    <location>
        <begin position="17"/>
        <end position="29"/>
    </location>
</feature>
<comment type="caution">
    <text evidence="2">The sequence shown here is derived from an EMBL/GenBank/DDBJ whole genome shotgun (WGS) entry which is preliminary data.</text>
</comment>
<accession>A0A9Q3ED25</accession>
<evidence type="ECO:0000313" key="3">
    <source>
        <dbReference type="Proteomes" id="UP000765509"/>
    </source>
</evidence>
<reference evidence="2" key="1">
    <citation type="submission" date="2021-03" db="EMBL/GenBank/DDBJ databases">
        <title>Draft genome sequence of rust myrtle Austropuccinia psidii MF-1, a brazilian biotype.</title>
        <authorList>
            <person name="Quecine M.C."/>
            <person name="Pachon D.M.R."/>
            <person name="Bonatelli M.L."/>
            <person name="Correr F.H."/>
            <person name="Franceschini L.M."/>
            <person name="Leite T.F."/>
            <person name="Margarido G.R.A."/>
            <person name="Almeida C.A."/>
            <person name="Ferrarezi J.A."/>
            <person name="Labate C.A."/>
        </authorList>
    </citation>
    <scope>NUCLEOTIDE SEQUENCE</scope>
    <source>
        <strain evidence="2">MF-1</strain>
    </source>
</reference>
<evidence type="ECO:0000256" key="1">
    <source>
        <dbReference type="SAM" id="MobiDB-lite"/>
    </source>
</evidence>
<gene>
    <name evidence="2" type="ORF">O181_060275</name>
</gene>
<name>A0A9Q3ED25_9BASI</name>
<proteinExistence type="predicted"/>
<protein>
    <submittedName>
        <fullName evidence="2">Uncharacterized protein</fullName>
    </submittedName>
</protein>
<dbReference type="Proteomes" id="UP000765509">
    <property type="component" value="Unassembled WGS sequence"/>
</dbReference>
<keyword evidence="3" id="KW-1185">Reference proteome</keyword>